<evidence type="ECO:0000256" key="1">
    <source>
        <dbReference type="RuleBase" id="RU363044"/>
    </source>
</evidence>
<dbReference type="AlphaFoldDB" id="A0A0F7ZF92"/>
<dbReference type="GO" id="GO:0000723">
    <property type="term" value="P:telomere maintenance"/>
    <property type="evidence" value="ECO:0007669"/>
    <property type="project" value="InterPro"/>
</dbReference>
<comment type="cofactor">
    <cofactor evidence="1">
        <name>Mg(2+)</name>
        <dbReference type="ChEBI" id="CHEBI:18420"/>
    </cofactor>
</comment>
<dbReference type="GO" id="GO:0005524">
    <property type="term" value="F:ATP binding"/>
    <property type="evidence" value="ECO:0007669"/>
    <property type="project" value="UniProtKB-KW"/>
</dbReference>
<dbReference type="InterPro" id="IPR010285">
    <property type="entry name" value="DNA_helicase_pif1-like_DEAD"/>
</dbReference>
<dbReference type="OrthoDB" id="5103340at2759"/>
<reference evidence="4 5" key="1">
    <citation type="journal article" date="2014" name="Genome Biol. Evol.">
        <title>Comparative genomics and transcriptomics analyses reveal divergent lifestyle features of nematode endoparasitic fungus Hirsutella minnesotensis.</title>
        <authorList>
            <person name="Lai Y."/>
            <person name="Liu K."/>
            <person name="Zhang X."/>
            <person name="Zhang X."/>
            <person name="Li K."/>
            <person name="Wang N."/>
            <person name="Shu C."/>
            <person name="Wu Y."/>
            <person name="Wang C."/>
            <person name="Bushley K.E."/>
            <person name="Xiang M."/>
            <person name="Liu X."/>
        </authorList>
    </citation>
    <scope>NUCLEOTIDE SEQUENCE [LARGE SCALE GENOMIC DNA]</scope>
    <source>
        <strain evidence="4 5">3608</strain>
    </source>
</reference>
<dbReference type="EC" id="5.6.2.3" evidence="1"/>
<dbReference type="GO" id="GO:0006281">
    <property type="term" value="P:DNA repair"/>
    <property type="evidence" value="ECO:0007669"/>
    <property type="project" value="UniProtKB-KW"/>
</dbReference>
<keyword evidence="1" id="KW-0234">DNA repair</keyword>
<sequence length="731" mass="80513">MDESIAVEEAGQRISFAEAYHHRGDVLRGLCLYDYVSLVRLQRVGKDGGSGAWGEVPFEIGWAPGKHWVQVLRRPGKHAVVCFEGYLSKAFDQDDEGSCHRRAAVQHLALFLPWESFLGEERGDINDICARARELLPPRISCLVDNVQLLRRSAEDARRDAKQWTASSGGEDHTGAHIEEAGGGQADEETESAYQSSNVGNATRLIDVIRSAADANQITAGSPELTAMTQKLCRFQQSAISSTAELAATAMLEHGERRINMPGRVFSGAVVPPQDQVKAIKSQQLRPMEPIVVQRREACSPNKDMQMTAADLEETVGDAEPSVEVCLGPSATFLETGKDLVARLALNQKQAIAFLILCRQLDLIYCGGKEGDVGQLCQFVGGEGGTGKSRVIAALVDLFARKGLSNRLLITATSGTAAARINGITIHSACGFCKDQGASANTAKDLDGARMAKRADRFVHGQSRMDWQEKEMLVIDEVSMLGARTLHAVNEQLCRLRGSQRDFGGIPIVLFCGDFHQFRPVQERSILLPSAAVSWDVDNSFKAEQRHHHDKAHALWKKFTTAVMLDEQMRAAGDPELRRLLKRIRLGVRDRTDLDLLNSRCLREGRRIPWESGITVVTPLNRNRWNLNMEASLAFQIQQRSVMRIFISERKWKGGQPTEEEAIMTLKQGDDSAIPVPAIFIFVAGRGEPQHTPGVEASERRRNKAVEVILDKAGHQVSADMTIHFGPPAGV</sequence>
<dbReference type="Pfam" id="PF05970">
    <property type="entry name" value="PIF1"/>
    <property type="match status" value="1"/>
</dbReference>
<dbReference type="Proteomes" id="UP000054481">
    <property type="component" value="Unassembled WGS sequence"/>
</dbReference>
<feature type="region of interest" description="Disordered" evidence="2">
    <location>
        <begin position="160"/>
        <end position="197"/>
    </location>
</feature>
<keyword evidence="1" id="KW-0227">DNA damage</keyword>
<dbReference type="InterPro" id="IPR051055">
    <property type="entry name" value="PIF1_helicase"/>
</dbReference>
<evidence type="ECO:0000313" key="5">
    <source>
        <dbReference type="Proteomes" id="UP000054481"/>
    </source>
</evidence>
<keyword evidence="5" id="KW-1185">Reference proteome</keyword>
<keyword evidence="1" id="KW-0347">Helicase</keyword>
<proteinExistence type="inferred from homology"/>
<accession>A0A0F7ZF92</accession>
<comment type="similarity">
    <text evidence="1">Belongs to the helicase family.</text>
</comment>
<evidence type="ECO:0000256" key="2">
    <source>
        <dbReference type="SAM" id="MobiDB-lite"/>
    </source>
</evidence>
<organism evidence="4 5">
    <name type="scientific">Hirsutella minnesotensis 3608</name>
    <dbReference type="NCBI Taxonomy" id="1043627"/>
    <lineage>
        <taxon>Eukaryota</taxon>
        <taxon>Fungi</taxon>
        <taxon>Dikarya</taxon>
        <taxon>Ascomycota</taxon>
        <taxon>Pezizomycotina</taxon>
        <taxon>Sordariomycetes</taxon>
        <taxon>Hypocreomycetidae</taxon>
        <taxon>Hypocreales</taxon>
        <taxon>Ophiocordycipitaceae</taxon>
        <taxon>Hirsutella</taxon>
    </lineage>
</organism>
<feature type="domain" description="DNA helicase Pif1-like DEAD-box helicase" evidence="3">
    <location>
        <begin position="378"/>
        <end position="524"/>
    </location>
</feature>
<keyword evidence="1" id="KW-0233">DNA recombination</keyword>
<evidence type="ECO:0000259" key="3">
    <source>
        <dbReference type="Pfam" id="PF05970"/>
    </source>
</evidence>
<dbReference type="PANTHER" id="PTHR47642">
    <property type="entry name" value="ATP-DEPENDENT DNA HELICASE"/>
    <property type="match status" value="1"/>
</dbReference>
<dbReference type="GO" id="GO:0016887">
    <property type="term" value="F:ATP hydrolysis activity"/>
    <property type="evidence" value="ECO:0007669"/>
    <property type="project" value="RHEA"/>
</dbReference>
<dbReference type="PANTHER" id="PTHR47642:SF5">
    <property type="entry name" value="ATP-DEPENDENT DNA HELICASE"/>
    <property type="match status" value="1"/>
</dbReference>
<comment type="catalytic activity">
    <reaction evidence="1">
        <text>ATP + H2O = ADP + phosphate + H(+)</text>
        <dbReference type="Rhea" id="RHEA:13065"/>
        <dbReference type="ChEBI" id="CHEBI:15377"/>
        <dbReference type="ChEBI" id="CHEBI:15378"/>
        <dbReference type="ChEBI" id="CHEBI:30616"/>
        <dbReference type="ChEBI" id="CHEBI:43474"/>
        <dbReference type="ChEBI" id="CHEBI:456216"/>
        <dbReference type="EC" id="5.6.2.3"/>
    </reaction>
</comment>
<feature type="compositionally biased region" description="Basic and acidic residues" evidence="2">
    <location>
        <begin position="170"/>
        <end position="180"/>
    </location>
</feature>
<evidence type="ECO:0000313" key="4">
    <source>
        <dbReference type="EMBL" id="KJZ68736.1"/>
    </source>
</evidence>
<dbReference type="GO" id="GO:0006310">
    <property type="term" value="P:DNA recombination"/>
    <property type="evidence" value="ECO:0007669"/>
    <property type="project" value="UniProtKB-KW"/>
</dbReference>
<protein>
    <recommendedName>
        <fullName evidence="1">ATP-dependent DNA helicase</fullName>
        <ecNumber evidence="1">5.6.2.3</ecNumber>
    </recommendedName>
</protein>
<dbReference type="SUPFAM" id="SSF52540">
    <property type="entry name" value="P-loop containing nucleoside triphosphate hydrolases"/>
    <property type="match status" value="1"/>
</dbReference>
<dbReference type="EMBL" id="KQ030824">
    <property type="protein sequence ID" value="KJZ68736.1"/>
    <property type="molecule type" value="Genomic_DNA"/>
</dbReference>
<dbReference type="GO" id="GO:0043139">
    <property type="term" value="F:5'-3' DNA helicase activity"/>
    <property type="evidence" value="ECO:0007669"/>
    <property type="project" value="UniProtKB-EC"/>
</dbReference>
<gene>
    <name evidence="4" type="ORF">HIM_11875</name>
</gene>
<dbReference type="InterPro" id="IPR027417">
    <property type="entry name" value="P-loop_NTPase"/>
</dbReference>
<keyword evidence="1" id="KW-0067">ATP-binding</keyword>
<keyword evidence="1" id="KW-0378">Hydrolase</keyword>
<keyword evidence="1" id="KW-0547">Nucleotide-binding</keyword>
<name>A0A0F7ZF92_9HYPO</name>
<dbReference type="Gene3D" id="3.40.50.300">
    <property type="entry name" value="P-loop containing nucleotide triphosphate hydrolases"/>
    <property type="match status" value="1"/>
</dbReference>